<evidence type="ECO:0000256" key="4">
    <source>
        <dbReference type="PROSITE-ProRule" id="PRU00335"/>
    </source>
</evidence>
<keyword evidence="3" id="KW-0804">Transcription</keyword>
<sequence>MPRSSDAKERFIRTAASLFRQGGYHGVGLNEIIAEANAPKGSFYHHFPGGKDELACHAMAYAAGFMSRKMAGAFEEADSFDAGAQALIARLADWFEQSGWQLGCPITTIALETAPSNTRLTNAARGSFDLWTDEIAEHAIRLGAAGDPRTEAERLLTMIEGAWIMARVRQSRAPFEQIASLYDRTPTGERTAR</sequence>
<dbReference type="Gene3D" id="1.10.357.10">
    <property type="entry name" value="Tetracycline Repressor, domain 2"/>
    <property type="match status" value="1"/>
</dbReference>
<keyword evidence="2 4" id="KW-0238">DNA-binding</keyword>
<comment type="caution">
    <text evidence="6">The sequence shown here is derived from an EMBL/GenBank/DDBJ whole genome shotgun (WGS) entry which is preliminary data.</text>
</comment>
<accession>A0A3A8ADR1</accession>
<dbReference type="Pfam" id="PF00440">
    <property type="entry name" value="TetR_N"/>
    <property type="match status" value="1"/>
</dbReference>
<dbReference type="RefSeq" id="WP_109767983.1">
    <property type="nucleotide sequence ID" value="NZ_JASHJV010000012.1"/>
</dbReference>
<dbReference type="OrthoDB" id="9811084at2"/>
<proteinExistence type="predicted"/>
<dbReference type="AlphaFoldDB" id="A0A3A8ADR1"/>
<dbReference type="InterPro" id="IPR001647">
    <property type="entry name" value="HTH_TetR"/>
</dbReference>
<reference evidence="6 7" key="1">
    <citation type="journal article" date="2018" name="Int. J. Syst. Bacteriol.">
        <title>Oceaniradius stylonemae gen. nov., sp. nov., isolated from a red alga, Stylonema cornu-cervi.</title>
        <authorList>
            <person name="Jeong S."/>
        </authorList>
    </citation>
    <scope>NUCLEOTIDE SEQUENCE [LARGE SCALE GENOMIC DNA]</scope>
    <source>
        <strain evidence="6 7">StC1</strain>
    </source>
</reference>
<name>A0A3A8ADR1_9HYPH</name>
<evidence type="ECO:0000313" key="7">
    <source>
        <dbReference type="Proteomes" id="UP000246132"/>
    </source>
</evidence>
<dbReference type="EMBL" id="QFWV02000002">
    <property type="protein sequence ID" value="RKF08046.1"/>
    <property type="molecule type" value="Genomic_DNA"/>
</dbReference>
<dbReference type="InterPro" id="IPR054156">
    <property type="entry name" value="YxaF_TetR_C"/>
</dbReference>
<dbReference type="InterPro" id="IPR036271">
    <property type="entry name" value="Tet_transcr_reg_TetR-rel_C_sf"/>
</dbReference>
<evidence type="ECO:0000259" key="5">
    <source>
        <dbReference type="PROSITE" id="PS50977"/>
    </source>
</evidence>
<evidence type="ECO:0000313" key="6">
    <source>
        <dbReference type="EMBL" id="RKF08046.1"/>
    </source>
</evidence>
<organism evidence="6 7">
    <name type="scientific">Oceaniradius stylonematis</name>
    <dbReference type="NCBI Taxonomy" id="2184161"/>
    <lineage>
        <taxon>Bacteria</taxon>
        <taxon>Pseudomonadati</taxon>
        <taxon>Pseudomonadota</taxon>
        <taxon>Alphaproteobacteria</taxon>
        <taxon>Hyphomicrobiales</taxon>
        <taxon>Ahrensiaceae</taxon>
        <taxon>Oceaniradius</taxon>
    </lineage>
</organism>
<dbReference type="PANTHER" id="PTHR47506:SF3">
    <property type="entry name" value="HTH-TYPE TRANSCRIPTIONAL REGULATOR LMRA"/>
    <property type="match status" value="1"/>
</dbReference>
<protein>
    <submittedName>
        <fullName evidence="6">TetR/AcrR family transcriptional regulator</fullName>
    </submittedName>
</protein>
<evidence type="ECO:0000256" key="1">
    <source>
        <dbReference type="ARBA" id="ARBA00023015"/>
    </source>
</evidence>
<dbReference type="Proteomes" id="UP000246132">
    <property type="component" value="Unassembled WGS sequence"/>
</dbReference>
<gene>
    <name evidence="6" type="ORF">DEM25_001570</name>
</gene>
<evidence type="ECO:0000256" key="2">
    <source>
        <dbReference type="ARBA" id="ARBA00023125"/>
    </source>
</evidence>
<dbReference type="SUPFAM" id="SSF46689">
    <property type="entry name" value="Homeodomain-like"/>
    <property type="match status" value="1"/>
</dbReference>
<dbReference type="PROSITE" id="PS50977">
    <property type="entry name" value="HTH_TETR_2"/>
    <property type="match status" value="1"/>
</dbReference>
<feature type="domain" description="HTH tetR-type" evidence="5">
    <location>
        <begin position="5"/>
        <end position="65"/>
    </location>
</feature>
<evidence type="ECO:0000256" key="3">
    <source>
        <dbReference type="ARBA" id="ARBA00023163"/>
    </source>
</evidence>
<keyword evidence="7" id="KW-1185">Reference proteome</keyword>
<dbReference type="Pfam" id="PF21993">
    <property type="entry name" value="TetR_C_13_2"/>
    <property type="match status" value="1"/>
</dbReference>
<dbReference type="GO" id="GO:0003677">
    <property type="term" value="F:DNA binding"/>
    <property type="evidence" value="ECO:0007669"/>
    <property type="project" value="UniProtKB-UniRule"/>
</dbReference>
<dbReference type="SUPFAM" id="SSF48498">
    <property type="entry name" value="Tetracyclin repressor-like, C-terminal domain"/>
    <property type="match status" value="1"/>
</dbReference>
<keyword evidence="1" id="KW-0805">Transcription regulation</keyword>
<dbReference type="PANTHER" id="PTHR47506">
    <property type="entry name" value="TRANSCRIPTIONAL REGULATORY PROTEIN"/>
    <property type="match status" value="1"/>
</dbReference>
<feature type="DNA-binding region" description="H-T-H motif" evidence="4">
    <location>
        <begin position="28"/>
        <end position="47"/>
    </location>
</feature>
<dbReference type="InterPro" id="IPR009057">
    <property type="entry name" value="Homeodomain-like_sf"/>
</dbReference>